<keyword evidence="1" id="KW-0489">Methyltransferase</keyword>
<evidence type="ECO:0000313" key="2">
    <source>
        <dbReference type="Proteomes" id="UP000031599"/>
    </source>
</evidence>
<organism evidence="1 2">
    <name type="scientific">Enhygromyxa salina</name>
    <dbReference type="NCBI Taxonomy" id="215803"/>
    <lineage>
        <taxon>Bacteria</taxon>
        <taxon>Pseudomonadati</taxon>
        <taxon>Myxococcota</taxon>
        <taxon>Polyangia</taxon>
        <taxon>Nannocystales</taxon>
        <taxon>Nannocystaceae</taxon>
        <taxon>Enhygromyxa</taxon>
    </lineage>
</organism>
<dbReference type="EMBL" id="JMCC02000020">
    <property type="protein sequence ID" value="KIG17776.1"/>
    <property type="molecule type" value="Genomic_DNA"/>
</dbReference>
<dbReference type="AlphaFoldDB" id="A0A0C2D3I8"/>
<dbReference type="GO" id="GO:0032259">
    <property type="term" value="P:methylation"/>
    <property type="evidence" value="ECO:0007669"/>
    <property type="project" value="UniProtKB-KW"/>
</dbReference>
<keyword evidence="1" id="KW-0808">Transferase</keyword>
<reference evidence="1 2" key="1">
    <citation type="submission" date="2014-12" db="EMBL/GenBank/DDBJ databases">
        <title>Genome assembly of Enhygromyxa salina DSM 15201.</title>
        <authorList>
            <person name="Sharma G."/>
            <person name="Subramanian S."/>
        </authorList>
    </citation>
    <scope>NUCLEOTIDE SEQUENCE [LARGE SCALE GENOMIC DNA]</scope>
    <source>
        <strain evidence="1 2">DSM 15201</strain>
    </source>
</reference>
<comment type="caution">
    <text evidence="1">The sequence shown here is derived from an EMBL/GenBank/DDBJ whole genome shotgun (WGS) entry which is preliminary data.</text>
</comment>
<dbReference type="GO" id="GO:0008168">
    <property type="term" value="F:methyltransferase activity"/>
    <property type="evidence" value="ECO:0007669"/>
    <property type="project" value="UniProtKB-KW"/>
</dbReference>
<accession>A0A0C2D3I8</accession>
<gene>
    <name evidence="1" type="ORF">DB30_02809</name>
</gene>
<dbReference type="Proteomes" id="UP000031599">
    <property type="component" value="Unassembled WGS sequence"/>
</dbReference>
<protein>
    <submittedName>
        <fullName evidence="1">Type I restriction-modification system, DNA-methyltransferase subunit M</fullName>
    </submittedName>
</protein>
<sequence>MARPSKRSALAVLTRSRLLELAGTFELPASTGDKKAVLIDTLAQSRTTPALEQILNELERTELEDICRAHGLDDAGRAKQPIIERILGREAKPELFGIFEEPDFQTGKPPTEPQPPTLHSVLELLRRPQLLALCEDFLVFVEADDDKPTITTALSTANGMVLFEILELLGDDDLRRVCVAHGLPDEGEREHLDMLRDVRDDVRRELDGFDNEAVWATLQKLRGEGERAESLRTPGVSALPWRARRGRRRATARRHGLLGATGQAHRAAAPARAGRARAAMGHGFVVGVPRPVAE</sequence>
<name>A0A0C2D3I8_9BACT</name>
<dbReference type="RefSeq" id="WP_052547947.1">
    <property type="nucleotide sequence ID" value="NZ_JMCC02000020.1"/>
</dbReference>
<evidence type="ECO:0000313" key="1">
    <source>
        <dbReference type="EMBL" id="KIG17776.1"/>
    </source>
</evidence>
<proteinExistence type="predicted"/>